<dbReference type="Gene3D" id="3.30.70.1320">
    <property type="entry name" value="Multidrug efflux transporter AcrB pore domain like"/>
    <property type="match status" value="1"/>
</dbReference>
<evidence type="ECO:0000256" key="2">
    <source>
        <dbReference type="ARBA" id="ARBA00010942"/>
    </source>
</evidence>
<reference evidence="11 12" key="1">
    <citation type="submission" date="2016-11" db="EMBL/GenBank/DDBJ databases">
        <title>Draft Genome Sequences of Nine Cyanobacterial Strains from Diverse Habitats.</title>
        <authorList>
            <person name="Zhu T."/>
            <person name="Hou S."/>
            <person name="Lu X."/>
            <person name="Hess W.R."/>
        </authorList>
    </citation>
    <scope>NUCLEOTIDE SEQUENCE [LARGE SCALE GENOMIC DNA]</scope>
    <source>
        <strain evidence="11 12">NIES-30</strain>
    </source>
</reference>
<evidence type="ECO:0000256" key="4">
    <source>
        <dbReference type="ARBA" id="ARBA00022475"/>
    </source>
</evidence>
<dbReference type="SUPFAM" id="SSF82714">
    <property type="entry name" value="Multidrug efflux transporter AcrB TolC docking domain, DN and DC subdomains"/>
    <property type="match status" value="2"/>
</dbReference>
<feature type="transmembrane region" description="Helical" evidence="10">
    <location>
        <begin position="872"/>
        <end position="893"/>
    </location>
</feature>
<keyword evidence="6 10" id="KW-0812">Transmembrane</keyword>
<keyword evidence="5" id="KW-0997">Cell inner membrane</keyword>
<dbReference type="NCBIfam" id="TIGR00915">
    <property type="entry name" value="2A0602"/>
    <property type="match status" value="1"/>
</dbReference>
<feature type="transmembrane region" description="Helical" evidence="10">
    <location>
        <begin position="346"/>
        <end position="365"/>
    </location>
</feature>
<dbReference type="GO" id="GO:0005886">
    <property type="term" value="C:plasma membrane"/>
    <property type="evidence" value="ECO:0007669"/>
    <property type="project" value="UniProtKB-SubCell"/>
</dbReference>
<dbReference type="Gene3D" id="3.30.2090.10">
    <property type="entry name" value="Multidrug efflux transporter AcrB TolC docking domain, DN and DC subdomains"/>
    <property type="match status" value="2"/>
</dbReference>
<comment type="caution">
    <text evidence="11">The sequence shown here is derived from an EMBL/GenBank/DDBJ whole genome shotgun (WGS) entry which is preliminary data.</text>
</comment>
<feature type="transmembrane region" description="Helical" evidence="10">
    <location>
        <begin position="443"/>
        <end position="463"/>
    </location>
</feature>
<dbReference type="OrthoDB" id="9791035at2"/>
<dbReference type="GO" id="GO:0042910">
    <property type="term" value="F:xenobiotic transmembrane transporter activity"/>
    <property type="evidence" value="ECO:0007669"/>
    <property type="project" value="TreeGrafter"/>
</dbReference>
<organism evidence="11 12">
    <name type="scientific">Phormidium tenue NIES-30</name>
    <dbReference type="NCBI Taxonomy" id="549789"/>
    <lineage>
        <taxon>Bacteria</taxon>
        <taxon>Bacillati</taxon>
        <taxon>Cyanobacteriota</taxon>
        <taxon>Cyanophyceae</taxon>
        <taxon>Oscillatoriophycideae</taxon>
        <taxon>Oscillatoriales</taxon>
        <taxon>Oscillatoriaceae</taxon>
        <taxon>Phormidium</taxon>
    </lineage>
</organism>
<evidence type="ECO:0000256" key="7">
    <source>
        <dbReference type="ARBA" id="ARBA00022989"/>
    </source>
</evidence>
<evidence type="ECO:0000256" key="8">
    <source>
        <dbReference type="ARBA" id="ARBA00023136"/>
    </source>
</evidence>
<dbReference type="FunFam" id="3.30.70.1430:FF:000001">
    <property type="entry name" value="Efflux pump membrane transporter"/>
    <property type="match status" value="1"/>
</dbReference>
<dbReference type="Proteomes" id="UP000185557">
    <property type="component" value="Unassembled WGS sequence"/>
</dbReference>
<evidence type="ECO:0000313" key="11">
    <source>
        <dbReference type="EMBL" id="OKH50986.1"/>
    </source>
</evidence>
<feature type="transmembrane region" description="Helical" evidence="10">
    <location>
        <begin position="542"/>
        <end position="564"/>
    </location>
</feature>
<keyword evidence="8 10" id="KW-0472">Membrane</keyword>
<evidence type="ECO:0000256" key="3">
    <source>
        <dbReference type="ARBA" id="ARBA00022448"/>
    </source>
</evidence>
<feature type="transmembrane region" description="Helical" evidence="10">
    <location>
        <begin position="930"/>
        <end position="951"/>
    </location>
</feature>
<dbReference type="FunFam" id="1.20.1640.10:FF:000001">
    <property type="entry name" value="Efflux pump membrane transporter"/>
    <property type="match status" value="1"/>
</dbReference>
<dbReference type="Gene3D" id="3.30.70.1430">
    <property type="entry name" value="Multidrug efflux transporter AcrB pore domain"/>
    <property type="match status" value="2"/>
</dbReference>
<dbReference type="RefSeq" id="WP_073606799.1">
    <property type="nucleotide sequence ID" value="NZ_MRCG01000001.1"/>
</dbReference>
<keyword evidence="12" id="KW-1185">Reference proteome</keyword>
<evidence type="ECO:0000256" key="5">
    <source>
        <dbReference type="ARBA" id="ARBA00022519"/>
    </source>
</evidence>
<dbReference type="SUPFAM" id="SSF82693">
    <property type="entry name" value="Multidrug efflux transporter AcrB pore domain, PN1, PN2, PC1 and PC2 subdomains"/>
    <property type="match status" value="3"/>
</dbReference>
<dbReference type="Gene3D" id="1.20.1640.10">
    <property type="entry name" value="Multidrug efflux transporter AcrB transmembrane domain"/>
    <property type="match status" value="2"/>
</dbReference>
<keyword evidence="7 10" id="KW-1133">Transmembrane helix</keyword>
<dbReference type="Gene3D" id="3.30.70.1440">
    <property type="entry name" value="Multidrug efflux transporter AcrB pore domain"/>
    <property type="match status" value="1"/>
</dbReference>
<evidence type="ECO:0000256" key="9">
    <source>
        <dbReference type="SAM" id="MobiDB-lite"/>
    </source>
</evidence>
<gene>
    <name evidence="11" type="ORF">NIES30_02635</name>
</gene>
<feature type="transmembrane region" description="Helical" evidence="10">
    <location>
        <begin position="475"/>
        <end position="502"/>
    </location>
</feature>
<feature type="region of interest" description="Disordered" evidence="9">
    <location>
        <begin position="1047"/>
        <end position="1090"/>
    </location>
</feature>
<dbReference type="PANTHER" id="PTHR32063:SF11">
    <property type="entry name" value="CATION OR DRUG EFFLUX SYSTEM PROTEIN"/>
    <property type="match status" value="1"/>
</dbReference>
<feature type="transmembrane region" description="Helical" evidence="10">
    <location>
        <begin position="905"/>
        <end position="924"/>
    </location>
</feature>
<dbReference type="GO" id="GO:0015562">
    <property type="term" value="F:efflux transmembrane transporter activity"/>
    <property type="evidence" value="ECO:0007669"/>
    <property type="project" value="InterPro"/>
</dbReference>
<dbReference type="SUPFAM" id="SSF82866">
    <property type="entry name" value="Multidrug efflux transporter AcrB transmembrane domain"/>
    <property type="match status" value="2"/>
</dbReference>
<protein>
    <submittedName>
        <fullName evidence="11">RND transporter</fullName>
    </submittedName>
</protein>
<feature type="transmembrane region" description="Helical" evidence="10">
    <location>
        <begin position="372"/>
        <end position="394"/>
    </location>
</feature>
<dbReference type="PANTHER" id="PTHR32063">
    <property type="match status" value="1"/>
</dbReference>
<dbReference type="PRINTS" id="PR00702">
    <property type="entry name" value="ACRIFLAVINRP"/>
</dbReference>
<evidence type="ECO:0000256" key="1">
    <source>
        <dbReference type="ARBA" id="ARBA00004429"/>
    </source>
</evidence>
<keyword evidence="3" id="KW-0813">Transport</keyword>
<dbReference type="STRING" id="549789.NIES30_02635"/>
<dbReference type="Pfam" id="PF00873">
    <property type="entry name" value="ACR_tran"/>
    <property type="match status" value="1"/>
</dbReference>
<dbReference type="AlphaFoldDB" id="A0A1U7JB80"/>
<accession>A0A1U7JB80</accession>
<evidence type="ECO:0000256" key="6">
    <source>
        <dbReference type="ARBA" id="ARBA00022692"/>
    </source>
</evidence>
<comment type="similarity">
    <text evidence="2">Belongs to the resistance-nodulation-cell division (RND) (TC 2.A.6) family.</text>
</comment>
<dbReference type="InterPro" id="IPR001036">
    <property type="entry name" value="Acrflvin-R"/>
</dbReference>
<evidence type="ECO:0000256" key="10">
    <source>
        <dbReference type="SAM" id="Phobius"/>
    </source>
</evidence>
<evidence type="ECO:0000313" key="12">
    <source>
        <dbReference type="Proteomes" id="UP000185557"/>
    </source>
</evidence>
<dbReference type="InterPro" id="IPR027463">
    <property type="entry name" value="AcrB_DN_DC_subdom"/>
</dbReference>
<feature type="compositionally biased region" description="Basic and acidic residues" evidence="9">
    <location>
        <begin position="1080"/>
        <end position="1090"/>
    </location>
</feature>
<keyword evidence="4" id="KW-1003">Cell membrane</keyword>
<dbReference type="EMBL" id="MRCG01000001">
    <property type="protein sequence ID" value="OKH50986.1"/>
    <property type="molecule type" value="Genomic_DNA"/>
</dbReference>
<dbReference type="GO" id="GO:0009636">
    <property type="term" value="P:response to toxic substance"/>
    <property type="evidence" value="ECO:0007669"/>
    <property type="project" value="UniProtKB-ARBA"/>
</dbReference>
<comment type="subcellular location">
    <subcellularLocation>
        <location evidence="1">Cell inner membrane</location>
        <topology evidence="1">Multi-pass membrane protein</topology>
    </subcellularLocation>
</comment>
<feature type="transmembrane region" description="Helical" evidence="10">
    <location>
        <begin position="979"/>
        <end position="999"/>
    </location>
</feature>
<sequence>MALFSIADNFIRRPVLTTVCTVLIVLAGAIAIPQLPIEQLPEIAPLQISVAANYNGADAETVESNVTTVLEREINGVEGMQYITSSSTNTGQSTINVVFGPGQDKDISQVNVQNRVSRATPLLPPEVSQLGVTVTAQSPSILLVYRFFTDDDRYDALFLSNYADLFILDEMKQIDGVGSAEIFGSGRYAMRLWLDPTALASQSITPGDVVAALQEQNIQVGAGSVGASPTSVDQAYQYTVRLPGRLEEAEEFENLVVKVGANGNLVRLRDVGRAEVGAQDYSFDAKTQGKVAAGLIIYQLPGSNALQVAEAVRDRITELQQSFPPGYRAELVFDTTEFVKVSLEEVLITLAIAIALVLLILFLFLQDWRSTIIPAIAIPVSLIGAMAFLLLFGFSINTLTLFGCILATGLVVDDAIIVVEAIAAKIDQGMRPRLAAFDTMQELSGAVIATSLVLVAVFVPVAFFPGSTGKIYQQFALTIAFTIIISTFNALSFSPAMSALLLRPSAPGQRRGPLAGFFNRFNRMLAWIVERYRRAVRMLIRLRYGVVALFVVGLMLMVFMFRLVPTGFVPEEDQGYFLGIVQAPDGVSLEYTKSVMAKADTILSQFPEVTSTFMLSGFGFDGPSPNRGVFFVTLAPWEERRAPEATIAGLLPKVNGGLSAIQEALVIAFNAPPVPGFSPTGSLEMQLQDRSGSQMTIDQFLANAYEIMGAANQSPASAGVFTQFTASSPQVQVELNRDRLKALDVDVSEALTTVSTYLGSRYVNDYTSGGRNYRVYVQADESFRNEPSDINAIYVRSRQGTMVSLGEVVTLKEIVGPSTINHFNLLRAIKLEGLPAPGASSGQLIADMTEAHAQAALPVVGQAWQGTAREELASGGLSILIFGLGVLVVFLVLAAQYENYVDPIIILLTVPLAVLGALTFLFFRGLELNVYAQVGMVMLIGLASKNAILIVEFANQARSQGLGLVPAAIAAAEQRFRPIIMTAISSLVGFFPLLIATGAGSASRWSVGYTVFGGLLVATVLSLLVVPVLYVLLKGLEDRLFHGGPGAPPTVTTSSGFSKGGSGVLDEDEAMAPMRFTEQSPRESQGENPA</sequence>
<proteinExistence type="inferred from homology"/>
<dbReference type="InterPro" id="IPR004764">
    <property type="entry name" value="MdtF-like"/>
</dbReference>
<feature type="transmembrane region" description="Helical" evidence="10">
    <location>
        <begin position="1011"/>
        <end position="1033"/>
    </location>
</feature>
<name>A0A1U7JB80_9CYAN</name>
<feature type="transmembrane region" description="Helical" evidence="10">
    <location>
        <begin position="400"/>
        <end position="423"/>
    </location>
</feature>